<evidence type="ECO:0000256" key="3">
    <source>
        <dbReference type="ARBA" id="ARBA00022723"/>
    </source>
</evidence>
<dbReference type="GO" id="GO:0005829">
    <property type="term" value="C:cytosol"/>
    <property type="evidence" value="ECO:0007669"/>
    <property type="project" value="TreeGrafter"/>
</dbReference>
<keyword evidence="3" id="KW-0479">Metal-binding</keyword>
<proteinExistence type="inferred from homology"/>
<dbReference type="InterPro" id="IPR036554">
    <property type="entry name" value="GHMP_kinase_C_sf"/>
</dbReference>
<dbReference type="InterPro" id="IPR014721">
    <property type="entry name" value="Ribsml_uS5_D2-typ_fold_subgr"/>
</dbReference>
<dbReference type="PANTHER" id="PTHR10457:SF7">
    <property type="entry name" value="GALACTOKINASE-RELATED"/>
    <property type="match status" value="1"/>
</dbReference>
<evidence type="ECO:0000259" key="12">
    <source>
        <dbReference type="Pfam" id="PF08544"/>
    </source>
</evidence>
<dbReference type="InterPro" id="IPR006203">
    <property type="entry name" value="GHMP_knse_ATP-bd_CS"/>
</dbReference>
<dbReference type="FunFam" id="3.30.70.890:FF:000001">
    <property type="entry name" value="Galactokinase"/>
    <property type="match status" value="1"/>
</dbReference>
<evidence type="ECO:0000256" key="10">
    <source>
        <dbReference type="NCBIfam" id="TIGR00131"/>
    </source>
</evidence>
<evidence type="ECO:0000259" key="13">
    <source>
        <dbReference type="Pfam" id="PF10509"/>
    </source>
</evidence>
<feature type="domain" description="GHMP kinase N-terminal" evidence="11">
    <location>
        <begin position="89"/>
        <end position="179"/>
    </location>
</feature>
<evidence type="ECO:0000256" key="8">
    <source>
        <dbReference type="ARBA" id="ARBA00023144"/>
    </source>
</evidence>
<dbReference type="InterPro" id="IPR019741">
    <property type="entry name" value="Galactokinase_CS"/>
</dbReference>
<organism evidence="14 15">
    <name type="scientific">Janibacter melonis</name>
    <dbReference type="NCBI Taxonomy" id="262209"/>
    <lineage>
        <taxon>Bacteria</taxon>
        <taxon>Bacillati</taxon>
        <taxon>Actinomycetota</taxon>
        <taxon>Actinomycetes</taxon>
        <taxon>Micrococcales</taxon>
        <taxon>Intrasporangiaceae</taxon>
        <taxon>Janibacter</taxon>
    </lineage>
</organism>
<keyword evidence="9" id="KW-0119">Carbohydrate metabolism</keyword>
<dbReference type="Pfam" id="PF08544">
    <property type="entry name" value="GHMP_kinases_C"/>
    <property type="match status" value="1"/>
</dbReference>
<dbReference type="InterPro" id="IPR006206">
    <property type="entry name" value="Mevalonate/galactokinase"/>
</dbReference>
<keyword evidence="4" id="KW-0547">Nucleotide-binding</keyword>
<keyword evidence="2" id="KW-0808">Transferase</keyword>
<evidence type="ECO:0000256" key="1">
    <source>
        <dbReference type="ARBA" id="ARBA00006566"/>
    </source>
</evidence>
<evidence type="ECO:0000256" key="5">
    <source>
        <dbReference type="ARBA" id="ARBA00022777"/>
    </source>
</evidence>
<dbReference type="GO" id="GO:0005524">
    <property type="term" value="F:ATP binding"/>
    <property type="evidence" value="ECO:0007669"/>
    <property type="project" value="UniProtKB-UniRule"/>
</dbReference>
<dbReference type="STRING" id="262209.AWH69_06655"/>
<dbReference type="GO" id="GO:0004335">
    <property type="term" value="F:galactokinase activity"/>
    <property type="evidence" value="ECO:0007669"/>
    <property type="project" value="UniProtKB-UniRule"/>
</dbReference>
<dbReference type="EMBL" id="LQZG01000002">
    <property type="protein sequence ID" value="OAB87722.1"/>
    <property type="molecule type" value="Genomic_DNA"/>
</dbReference>
<evidence type="ECO:0000256" key="6">
    <source>
        <dbReference type="ARBA" id="ARBA00022840"/>
    </source>
</evidence>
<evidence type="ECO:0000259" key="11">
    <source>
        <dbReference type="Pfam" id="PF00288"/>
    </source>
</evidence>
<dbReference type="InterPro" id="IPR000705">
    <property type="entry name" value="Galactokinase"/>
</dbReference>
<dbReference type="AlphaFoldDB" id="A0A176QDG4"/>
<evidence type="ECO:0000256" key="9">
    <source>
        <dbReference type="ARBA" id="ARBA00023277"/>
    </source>
</evidence>
<evidence type="ECO:0000256" key="4">
    <source>
        <dbReference type="ARBA" id="ARBA00022741"/>
    </source>
</evidence>
<dbReference type="InterPro" id="IPR013750">
    <property type="entry name" value="GHMP_kinase_C_dom"/>
</dbReference>
<keyword evidence="7" id="KW-0460">Magnesium</keyword>
<dbReference type="Pfam" id="PF10509">
    <property type="entry name" value="GalKase_gal_bdg"/>
    <property type="match status" value="1"/>
</dbReference>
<evidence type="ECO:0000313" key="14">
    <source>
        <dbReference type="EMBL" id="OAB87722.1"/>
    </source>
</evidence>
<evidence type="ECO:0000256" key="7">
    <source>
        <dbReference type="ARBA" id="ARBA00022842"/>
    </source>
</evidence>
<dbReference type="NCBIfam" id="TIGR00131">
    <property type="entry name" value="gal_kin"/>
    <property type="match status" value="1"/>
</dbReference>
<feature type="domain" description="Galactokinase N-terminal" evidence="13">
    <location>
        <begin position="8"/>
        <end position="54"/>
    </location>
</feature>
<dbReference type="SUPFAM" id="SSF55060">
    <property type="entry name" value="GHMP Kinase, C-terminal domain"/>
    <property type="match status" value="1"/>
</dbReference>
<dbReference type="PRINTS" id="PR00959">
    <property type="entry name" value="MEVGALKINASE"/>
</dbReference>
<keyword evidence="8" id="KW-0299">Galactose metabolism</keyword>
<dbReference type="PANTHER" id="PTHR10457">
    <property type="entry name" value="MEVALONATE KINASE/GALACTOKINASE"/>
    <property type="match status" value="1"/>
</dbReference>
<gene>
    <name evidence="14" type="ORF">AWH69_06655</name>
</gene>
<keyword evidence="6" id="KW-0067">ATP-binding</keyword>
<dbReference type="EC" id="2.7.1.6" evidence="10"/>
<dbReference type="PIRSF" id="PIRSF000530">
    <property type="entry name" value="Galactokinase"/>
    <property type="match status" value="1"/>
</dbReference>
<dbReference type="GO" id="GO:0046872">
    <property type="term" value="F:metal ion binding"/>
    <property type="evidence" value="ECO:0007669"/>
    <property type="project" value="UniProtKB-KW"/>
</dbReference>
<dbReference type="Gene3D" id="3.30.230.10">
    <property type="match status" value="1"/>
</dbReference>
<reference evidence="14 15" key="1">
    <citation type="submission" date="2016-01" db="EMBL/GenBank/DDBJ databases">
        <title>Janibacter melonis strain CD11_4 genome sequencing and assembly.</title>
        <authorList>
            <person name="Nair G.R."/>
            <person name="Kaur G."/>
            <person name="Chander A.M."/>
            <person name="Mayilraj S."/>
        </authorList>
    </citation>
    <scope>NUCLEOTIDE SEQUENCE [LARGE SCALE GENOMIC DNA]</scope>
    <source>
        <strain evidence="14 15">CD11-4</strain>
    </source>
</reference>
<evidence type="ECO:0000256" key="2">
    <source>
        <dbReference type="ARBA" id="ARBA00022679"/>
    </source>
</evidence>
<dbReference type="GO" id="GO:0006012">
    <property type="term" value="P:galactose metabolic process"/>
    <property type="evidence" value="ECO:0007669"/>
    <property type="project" value="UniProtKB-UniRule"/>
</dbReference>
<dbReference type="InterPro" id="IPR006204">
    <property type="entry name" value="GHMP_kinase_N_dom"/>
</dbReference>
<comment type="similarity">
    <text evidence="1">Belongs to the GHMP kinase family. GalK subfamily.</text>
</comment>
<keyword evidence="15" id="KW-1185">Reference proteome</keyword>
<accession>A0A176QDG4</accession>
<dbReference type="PROSITE" id="PS00106">
    <property type="entry name" value="GALACTOKINASE"/>
    <property type="match status" value="1"/>
</dbReference>
<dbReference type="Gene3D" id="3.30.70.890">
    <property type="entry name" value="GHMP kinase, C-terminal domain"/>
    <property type="match status" value="1"/>
</dbReference>
<protein>
    <recommendedName>
        <fullName evidence="10">Galactokinase</fullName>
        <ecNumber evidence="10">2.7.1.6</ecNumber>
    </recommendedName>
</protein>
<dbReference type="Pfam" id="PF00288">
    <property type="entry name" value="GHMP_kinases_N"/>
    <property type="match status" value="1"/>
</dbReference>
<name>A0A176QDG4_9MICO</name>
<dbReference type="SUPFAM" id="SSF54211">
    <property type="entry name" value="Ribosomal protein S5 domain 2-like"/>
    <property type="match status" value="1"/>
</dbReference>
<sequence>MDVAQSLQQRTGSPAEGVWSAPGRVNLIGEHTDYNDGLCLPMALPLRTRVAASRRDDDLVVASSEGFGRVVRTSIGDVGPGRPKGWAAYVLGVLWALREAGHDVRGLELSIDSDVPSGAGLSSSAALECAVGAAASDLFDLGLLGSDERRVELAAACVRAENDIAMAATGGMDQAVALRSREGALLLLDCQDGSVEHVRAEIDGHVVLVTDTRSPHQLVDGQYEARRRDCETAARSAGVASLREIEPEDLPALLGRVDEVVGRRARHVVTENARVRLVVDALRSGNLAAVGAALSAGHASLRDDFEVTVPHLDVAVESAVAAGALGARMTGGGFGGSTVALVPSELVEPVQARIREDYAARGWEEPAFHVATPSGPATREA</sequence>
<dbReference type="InterPro" id="IPR019539">
    <property type="entry name" value="GalKase_N"/>
</dbReference>
<dbReference type="PRINTS" id="PR00473">
    <property type="entry name" value="GALCTOKINASE"/>
</dbReference>
<keyword evidence="5 14" id="KW-0418">Kinase</keyword>
<dbReference type="PROSITE" id="PS00627">
    <property type="entry name" value="GHMP_KINASES_ATP"/>
    <property type="match status" value="1"/>
</dbReference>
<dbReference type="InterPro" id="IPR020568">
    <property type="entry name" value="Ribosomal_Su5_D2-typ_SF"/>
</dbReference>
<evidence type="ECO:0000313" key="15">
    <source>
        <dbReference type="Proteomes" id="UP000076976"/>
    </source>
</evidence>
<dbReference type="Proteomes" id="UP000076976">
    <property type="component" value="Unassembled WGS sequence"/>
</dbReference>
<comment type="caution">
    <text evidence="14">The sequence shown here is derived from an EMBL/GenBank/DDBJ whole genome shotgun (WGS) entry which is preliminary data.</text>
</comment>
<dbReference type="RefSeq" id="WP_068273369.1">
    <property type="nucleotide sequence ID" value="NZ_LQZG01000002.1"/>
</dbReference>
<feature type="domain" description="GHMP kinase C-terminal" evidence="12">
    <location>
        <begin position="279"/>
        <end position="359"/>
    </location>
</feature>